<keyword evidence="1" id="KW-1133">Transmembrane helix</keyword>
<protein>
    <recommendedName>
        <fullName evidence="4">DUF4230 domain-containing protein</fullName>
    </recommendedName>
</protein>
<gene>
    <name evidence="2" type="ORF">L21SP2_3249</name>
</gene>
<proteinExistence type="predicted"/>
<dbReference type="KEGG" id="slr:L21SP2_3249"/>
<feature type="transmembrane region" description="Helical" evidence="1">
    <location>
        <begin position="20"/>
        <end position="40"/>
    </location>
</feature>
<evidence type="ECO:0008006" key="4">
    <source>
        <dbReference type="Google" id="ProtNLM"/>
    </source>
</evidence>
<keyword evidence="3" id="KW-1185">Reference proteome</keyword>
<dbReference type="HOGENOM" id="CLU_1260696_0_0_12"/>
<keyword evidence="1" id="KW-0472">Membrane</keyword>
<dbReference type="AlphaFoldDB" id="V5WN35"/>
<evidence type="ECO:0000313" key="3">
    <source>
        <dbReference type="Proteomes" id="UP000018680"/>
    </source>
</evidence>
<evidence type="ECO:0000256" key="1">
    <source>
        <dbReference type="SAM" id="Phobius"/>
    </source>
</evidence>
<dbReference type="EMBL" id="CP006939">
    <property type="protein sequence ID" value="AHC16589.1"/>
    <property type="molecule type" value="Genomic_DNA"/>
</dbReference>
<dbReference type="STRING" id="1307761.L21SP2_3249"/>
<keyword evidence="1" id="KW-0812">Transmembrane</keyword>
<organism evidence="2 3">
    <name type="scientific">Salinispira pacifica</name>
    <dbReference type="NCBI Taxonomy" id="1307761"/>
    <lineage>
        <taxon>Bacteria</taxon>
        <taxon>Pseudomonadati</taxon>
        <taxon>Spirochaetota</taxon>
        <taxon>Spirochaetia</taxon>
        <taxon>Spirochaetales</taxon>
        <taxon>Spirochaetaceae</taxon>
        <taxon>Salinispira</taxon>
    </lineage>
</organism>
<dbReference type="Proteomes" id="UP000018680">
    <property type="component" value="Chromosome"/>
</dbReference>
<name>V5WN35_9SPIO</name>
<dbReference type="OrthoDB" id="371177at2"/>
<sequence length="219" mass="24933">MPIFTRTGPIHQAAIRFTQLRSVLFFLILVMAVPIFTSCIPGRAQLIESRAEESITSVLTLHTAEFIYREVVYFGEQNSIFGIIPLNDRRILFSVDISVRAGMNLQDRLEVSLGPGQVLNIHLPPGEILYSDVDETTIHQYFIREQGRSISWLEVQDVMGDVKNELEMDAVERGIIAQAERKARELIRQMLTPLNLEIRFHTLEPQQTRGPEENTEGGE</sequence>
<accession>V5WN35</accession>
<evidence type="ECO:0000313" key="2">
    <source>
        <dbReference type="EMBL" id="AHC16589.1"/>
    </source>
</evidence>
<dbReference type="Pfam" id="PF14014">
    <property type="entry name" value="DUF4230"/>
    <property type="match status" value="1"/>
</dbReference>
<reference evidence="2 3" key="1">
    <citation type="journal article" date="2015" name="Stand. Genomic Sci.">
        <title>Complete genome sequence and description of Salinispira pacifica gen. nov., sp. nov., a novel spirochaete isolated form a hypersaline microbial mat.</title>
        <authorList>
            <person name="Ben Hania W."/>
            <person name="Joseph M."/>
            <person name="Schumann P."/>
            <person name="Bunk B."/>
            <person name="Fiebig A."/>
            <person name="Sproer C."/>
            <person name="Klenk H.P."/>
            <person name="Fardeau M.L."/>
            <person name="Spring S."/>
        </authorList>
    </citation>
    <scope>NUCLEOTIDE SEQUENCE [LARGE SCALE GENOMIC DNA]</scope>
    <source>
        <strain evidence="2 3">L21-RPul-D2</strain>
    </source>
</reference>
<dbReference type="InterPro" id="IPR025324">
    <property type="entry name" value="DUF4230"/>
</dbReference>